<sequence length="63" mass="7459">MLYEWREFDLKVFVFREGEKLISFSLSDFLIFFVALSIEIVVYAKISAEYFAVGVEVGRVFFF</sequence>
<dbReference type="EMBL" id="JXDG01000061">
    <property type="protein sequence ID" value="KIH81417.1"/>
    <property type="molecule type" value="Genomic_DNA"/>
</dbReference>
<evidence type="ECO:0000256" key="1">
    <source>
        <dbReference type="SAM" id="Phobius"/>
    </source>
</evidence>
<protein>
    <submittedName>
        <fullName evidence="2">Uncharacterized protein</fullName>
    </submittedName>
</protein>
<evidence type="ECO:0000313" key="3">
    <source>
        <dbReference type="Proteomes" id="UP000031535"/>
    </source>
</evidence>
<gene>
    <name evidence="2" type="ORF">UCMB321_4659</name>
</gene>
<comment type="caution">
    <text evidence="2">The sequence shown here is derived from an EMBL/GenBank/DDBJ whole genome shotgun (WGS) entry which is preliminary data.</text>
</comment>
<organism evidence="2 3">
    <name type="scientific">Pseudomonas batumici</name>
    <dbReference type="NCBI Taxonomy" id="226910"/>
    <lineage>
        <taxon>Bacteria</taxon>
        <taxon>Pseudomonadati</taxon>
        <taxon>Pseudomonadota</taxon>
        <taxon>Gammaproteobacteria</taxon>
        <taxon>Pseudomonadales</taxon>
        <taxon>Pseudomonadaceae</taxon>
        <taxon>Pseudomonas</taxon>
    </lineage>
</organism>
<evidence type="ECO:0000313" key="2">
    <source>
        <dbReference type="EMBL" id="KIH81417.1"/>
    </source>
</evidence>
<name>A0A0C2I8J3_9PSED</name>
<dbReference type="Proteomes" id="UP000031535">
    <property type="component" value="Unassembled WGS sequence"/>
</dbReference>
<dbReference type="PATRIC" id="fig|226910.6.peg.4649"/>
<keyword evidence="1" id="KW-0812">Transmembrane</keyword>
<proteinExistence type="predicted"/>
<dbReference type="AlphaFoldDB" id="A0A0C2I8J3"/>
<feature type="transmembrane region" description="Helical" evidence="1">
    <location>
        <begin position="21"/>
        <end position="44"/>
    </location>
</feature>
<keyword evidence="1" id="KW-1133">Transmembrane helix</keyword>
<reference evidence="2 3" key="1">
    <citation type="submission" date="2015-01" db="EMBL/GenBank/DDBJ databases">
        <title>Complete genome of Pseudomonas batumici UCM B-321 producer of the batumin antibiotic with strong antistaphilococcal and potential anticancer activity.</title>
        <authorList>
            <person name="Klochko V.V."/>
            <person name="Zelena L.B."/>
            <person name="Elena K.A."/>
            <person name="Reva O.N."/>
        </authorList>
    </citation>
    <scope>NUCLEOTIDE SEQUENCE [LARGE SCALE GENOMIC DNA]</scope>
    <source>
        <strain evidence="2 3">UCM B-321</strain>
    </source>
</reference>
<accession>A0A0C2I8J3</accession>
<keyword evidence="1" id="KW-0472">Membrane</keyword>
<keyword evidence="3" id="KW-1185">Reference proteome</keyword>